<evidence type="ECO:0000313" key="10">
    <source>
        <dbReference type="Proteomes" id="UP000323454"/>
    </source>
</evidence>
<dbReference type="Gene3D" id="1.10.510.10">
    <property type="entry name" value="Transferase(Phosphotransferase) domain 1"/>
    <property type="match status" value="1"/>
</dbReference>
<keyword evidence="4" id="KW-0547">Nucleotide-binding</keyword>
<dbReference type="Pfam" id="PF00069">
    <property type="entry name" value="Pkinase"/>
    <property type="match status" value="1"/>
</dbReference>
<dbReference type="Proteomes" id="UP000323454">
    <property type="component" value="Unassembled WGS sequence"/>
</dbReference>
<dbReference type="EC" id="2.7.11.1" evidence="1"/>
<proteinExistence type="predicted"/>
<evidence type="ECO:0000256" key="3">
    <source>
        <dbReference type="ARBA" id="ARBA00022679"/>
    </source>
</evidence>
<keyword evidence="3" id="KW-0808">Transferase</keyword>
<feature type="compositionally biased region" description="Acidic residues" evidence="7">
    <location>
        <begin position="294"/>
        <end position="305"/>
    </location>
</feature>
<dbReference type="RefSeq" id="WP_149847489.1">
    <property type="nucleotide sequence ID" value="NZ_VUOB01000001.1"/>
</dbReference>
<keyword evidence="6" id="KW-0067">ATP-binding</keyword>
<evidence type="ECO:0000256" key="5">
    <source>
        <dbReference type="ARBA" id="ARBA00022777"/>
    </source>
</evidence>
<dbReference type="AlphaFoldDB" id="A0A5B2XWF9"/>
<sequence>MSIEGGGAVGGLRPLGEGPIATVYVGRSADTGVEVAVKMFYDRIDRDTAAWLDRERAALDSVRSVRSVLPVDGVVEHPDGRSGVRMELCRGSLAGLLDAFAGPLAVGDVLVVGSAVATALAAAHQVGVLHGGVTPQNVLYRRSSEVCLADFGLALRERFPRDPMHAVEYTAPETLRDDTRSVASDLYGLGAVLYTALTGAPPFPRRTGQQPGERILQVLREQVPPIQADGVPSELSTVVGQLLAKDPADRPQDAASVAELFQHLSRVAAVPVAEPEPDPAAETTEPARTIDAAEPADDGQDDFDFDDFAEATAPAAALDTRFLPDQPTVPAMPIVPPIAPAVPRRTLLHTFSATPPRQGGSARTRWRPAVLVGIGAVVVGLTAVPLIAGRGGPATPPAPAAVGVPTQSSDQPATSSGPTQVINLELAAPTDEGTAVQLDWKADGDLDFAVVVAGEQINTMVLVANRQHSMRVPIDPTRRYCFQVRATNGQQTYKTKPLPIRGAQCSS</sequence>
<dbReference type="PROSITE" id="PS50011">
    <property type="entry name" value="PROTEIN_KINASE_DOM"/>
    <property type="match status" value="1"/>
</dbReference>
<dbReference type="PANTHER" id="PTHR43289:SF6">
    <property type="entry name" value="SERINE_THREONINE-PROTEIN KINASE NEKL-3"/>
    <property type="match status" value="1"/>
</dbReference>
<dbReference type="GO" id="GO:0005524">
    <property type="term" value="F:ATP binding"/>
    <property type="evidence" value="ECO:0007669"/>
    <property type="project" value="UniProtKB-KW"/>
</dbReference>
<feature type="compositionally biased region" description="Polar residues" evidence="7">
    <location>
        <begin position="407"/>
        <end position="418"/>
    </location>
</feature>
<name>A0A5B2XWF9_9PSEU</name>
<evidence type="ECO:0000313" key="9">
    <source>
        <dbReference type="EMBL" id="KAA2267179.1"/>
    </source>
</evidence>
<gene>
    <name evidence="9" type="ORF">F0L68_01245</name>
</gene>
<reference evidence="9 10" key="1">
    <citation type="submission" date="2019-09" db="EMBL/GenBank/DDBJ databases">
        <title>Goodfellowia gen. nov., a new genus of the Pseudonocardineae related to Actinoalloteichus, containing Goodfellowia coeruleoviolacea gen. nov., comb. nov. gen. nov., comb. nov.</title>
        <authorList>
            <person name="Labeda D."/>
        </authorList>
    </citation>
    <scope>NUCLEOTIDE SEQUENCE [LARGE SCALE GENOMIC DNA]</scope>
    <source>
        <strain evidence="9 10">AN110305</strain>
    </source>
</reference>
<evidence type="ECO:0000256" key="7">
    <source>
        <dbReference type="SAM" id="MobiDB-lite"/>
    </source>
</evidence>
<feature type="domain" description="Protein kinase" evidence="8">
    <location>
        <begin position="9"/>
        <end position="262"/>
    </location>
</feature>
<reference evidence="9 10" key="2">
    <citation type="submission" date="2019-09" db="EMBL/GenBank/DDBJ databases">
        <authorList>
            <person name="Jin C."/>
        </authorList>
    </citation>
    <scope>NUCLEOTIDE SEQUENCE [LARGE SCALE GENOMIC DNA]</scope>
    <source>
        <strain evidence="9 10">AN110305</strain>
    </source>
</reference>
<keyword evidence="10" id="KW-1185">Reference proteome</keyword>
<evidence type="ECO:0000256" key="2">
    <source>
        <dbReference type="ARBA" id="ARBA00022527"/>
    </source>
</evidence>
<dbReference type="OrthoDB" id="3815424at2"/>
<protein>
    <recommendedName>
        <fullName evidence="1">non-specific serine/threonine protein kinase</fullName>
        <ecNumber evidence="1">2.7.11.1</ecNumber>
    </recommendedName>
</protein>
<dbReference type="EMBL" id="VUOB01000001">
    <property type="protein sequence ID" value="KAA2267179.1"/>
    <property type="molecule type" value="Genomic_DNA"/>
</dbReference>
<dbReference type="PANTHER" id="PTHR43289">
    <property type="entry name" value="MITOGEN-ACTIVATED PROTEIN KINASE KINASE KINASE 20-RELATED"/>
    <property type="match status" value="1"/>
</dbReference>
<dbReference type="InterPro" id="IPR011009">
    <property type="entry name" value="Kinase-like_dom_sf"/>
</dbReference>
<keyword evidence="2" id="KW-0723">Serine/threonine-protein kinase</keyword>
<feature type="region of interest" description="Disordered" evidence="7">
    <location>
        <begin position="397"/>
        <end position="418"/>
    </location>
</feature>
<keyword evidence="5 9" id="KW-0418">Kinase</keyword>
<evidence type="ECO:0000256" key="6">
    <source>
        <dbReference type="ARBA" id="ARBA00022840"/>
    </source>
</evidence>
<evidence type="ECO:0000259" key="8">
    <source>
        <dbReference type="PROSITE" id="PS50011"/>
    </source>
</evidence>
<comment type="caution">
    <text evidence="9">The sequence shown here is derived from an EMBL/GenBank/DDBJ whole genome shotgun (WGS) entry which is preliminary data.</text>
</comment>
<organism evidence="9 10">
    <name type="scientific">Solihabitans fulvus</name>
    <dbReference type="NCBI Taxonomy" id="1892852"/>
    <lineage>
        <taxon>Bacteria</taxon>
        <taxon>Bacillati</taxon>
        <taxon>Actinomycetota</taxon>
        <taxon>Actinomycetes</taxon>
        <taxon>Pseudonocardiales</taxon>
        <taxon>Pseudonocardiaceae</taxon>
        <taxon>Solihabitans</taxon>
    </lineage>
</organism>
<evidence type="ECO:0000256" key="4">
    <source>
        <dbReference type="ARBA" id="ARBA00022741"/>
    </source>
</evidence>
<dbReference type="GO" id="GO:0004674">
    <property type="term" value="F:protein serine/threonine kinase activity"/>
    <property type="evidence" value="ECO:0007669"/>
    <property type="project" value="UniProtKB-KW"/>
</dbReference>
<accession>A0A5B2XWF9</accession>
<dbReference type="InterPro" id="IPR000719">
    <property type="entry name" value="Prot_kinase_dom"/>
</dbReference>
<feature type="region of interest" description="Disordered" evidence="7">
    <location>
        <begin position="270"/>
        <end position="305"/>
    </location>
</feature>
<dbReference type="SUPFAM" id="SSF56112">
    <property type="entry name" value="Protein kinase-like (PK-like)"/>
    <property type="match status" value="1"/>
</dbReference>
<evidence type="ECO:0000256" key="1">
    <source>
        <dbReference type="ARBA" id="ARBA00012513"/>
    </source>
</evidence>